<evidence type="ECO:0000256" key="4">
    <source>
        <dbReference type="ARBA" id="ARBA00023319"/>
    </source>
</evidence>
<feature type="domain" description="Protein kinase" evidence="6">
    <location>
        <begin position="250"/>
        <end position="588"/>
    </location>
</feature>
<dbReference type="SUPFAM" id="SSF48726">
    <property type="entry name" value="Immunoglobulin"/>
    <property type="match status" value="3"/>
</dbReference>
<evidence type="ECO:0000259" key="7">
    <source>
        <dbReference type="PROSITE" id="PS50835"/>
    </source>
</evidence>
<evidence type="ECO:0000259" key="8">
    <source>
        <dbReference type="PROSITE" id="PS50853"/>
    </source>
</evidence>
<evidence type="ECO:0000256" key="5">
    <source>
        <dbReference type="SAM" id="MobiDB-lite"/>
    </source>
</evidence>
<dbReference type="FunFam" id="2.60.40.10:FF:001345">
    <property type="entry name" value="titin isoform X1"/>
    <property type="match status" value="1"/>
</dbReference>
<dbReference type="InterPro" id="IPR036116">
    <property type="entry name" value="FN3_sf"/>
</dbReference>
<dbReference type="InterPro" id="IPR000719">
    <property type="entry name" value="Prot_kinase_dom"/>
</dbReference>
<dbReference type="FunFam" id="2.60.40.10:FF:001477">
    <property type="entry name" value="Titin b"/>
    <property type="match status" value="1"/>
</dbReference>
<dbReference type="PROSITE" id="PS50011">
    <property type="entry name" value="PROTEIN_KINASE_DOM"/>
    <property type="match status" value="1"/>
</dbReference>
<dbReference type="FunFam" id="2.60.40.10:FF:000127">
    <property type="entry name" value="titin isoform X1"/>
    <property type="match status" value="1"/>
</dbReference>
<dbReference type="Proteomes" id="UP000001646">
    <property type="component" value="Unplaced"/>
</dbReference>
<dbReference type="GO" id="GO:0045214">
    <property type="term" value="P:sarcomere organization"/>
    <property type="evidence" value="ECO:0000318"/>
    <property type="project" value="GO_Central"/>
</dbReference>
<organism evidence="9 10">
    <name type="scientific">Anolis carolinensis</name>
    <name type="common">Green anole</name>
    <name type="synonym">American chameleon</name>
    <dbReference type="NCBI Taxonomy" id="28377"/>
    <lineage>
        <taxon>Eukaryota</taxon>
        <taxon>Metazoa</taxon>
        <taxon>Chordata</taxon>
        <taxon>Craniata</taxon>
        <taxon>Vertebrata</taxon>
        <taxon>Euteleostomi</taxon>
        <taxon>Lepidosauria</taxon>
        <taxon>Squamata</taxon>
        <taxon>Bifurcata</taxon>
        <taxon>Unidentata</taxon>
        <taxon>Episquamata</taxon>
        <taxon>Toxicofera</taxon>
        <taxon>Iguania</taxon>
        <taxon>Dactyloidae</taxon>
        <taxon>Anolis</taxon>
    </lineage>
</organism>
<reference evidence="9" key="1">
    <citation type="submission" date="2009-12" db="EMBL/GenBank/DDBJ databases">
        <title>The Genome Sequence of Anolis carolinensis (Green Anole Lizard).</title>
        <authorList>
            <consortium name="The Genome Sequencing Platform"/>
            <person name="Di Palma F."/>
            <person name="Alfoldi J."/>
            <person name="Heiman D."/>
            <person name="Young S."/>
            <person name="Grabherr M."/>
            <person name="Johnson J."/>
            <person name="Lander E.S."/>
            <person name="Lindblad-Toh K."/>
        </authorList>
    </citation>
    <scope>NUCLEOTIDE SEQUENCE [LARGE SCALE GENOMIC DNA]</scope>
    <source>
        <strain evidence="9">JBL SC #1</strain>
    </source>
</reference>
<protein>
    <submittedName>
        <fullName evidence="9">Uncharacterized protein</fullName>
    </submittedName>
</protein>
<dbReference type="PRINTS" id="PR00014">
    <property type="entry name" value="FNTYPEIII"/>
</dbReference>
<keyword evidence="10" id="KW-1185">Reference proteome</keyword>
<dbReference type="InterPro" id="IPR050964">
    <property type="entry name" value="Striated_Muscle_Regulatory"/>
</dbReference>
<keyword evidence="4" id="KW-0393">Immunoglobulin domain</keyword>
<dbReference type="SMART" id="SM00220">
    <property type="entry name" value="S_TKc"/>
    <property type="match status" value="1"/>
</dbReference>
<dbReference type="GeneTree" id="ENSGT01150000286978"/>
<dbReference type="GO" id="GO:0004672">
    <property type="term" value="F:protein kinase activity"/>
    <property type="evidence" value="ECO:0007669"/>
    <property type="project" value="InterPro"/>
</dbReference>
<dbReference type="Pfam" id="PF07679">
    <property type="entry name" value="I-set"/>
    <property type="match status" value="2"/>
</dbReference>
<dbReference type="InterPro" id="IPR003599">
    <property type="entry name" value="Ig_sub"/>
</dbReference>
<evidence type="ECO:0000256" key="1">
    <source>
        <dbReference type="ARBA" id="ARBA00006692"/>
    </source>
</evidence>
<dbReference type="CDD" id="cd00063">
    <property type="entry name" value="FN3"/>
    <property type="match status" value="3"/>
</dbReference>
<name>A0A803U1W3_ANOCA</name>
<dbReference type="SMART" id="SM00408">
    <property type="entry name" value="IGc2"/>
    <property type="match status" value="2"/>
</dbReference>
<dbReference type="PANTHER" id="PTHR13817">
    <property type="entry name" value="TITIN"/>
    <property type="match status" value="1"/>
</dbReference>
<feature type="domain" description="Fibronectin type-III" evidence="8">
    <location>
        <begin position="33"/>
        <end position="128"/>
    </location>
</feature>
<proteinExistence type="inferred from homology"/>
<evidence type="ECO:0000313" key="10">
    <source>
        <dbReference type="Proteomes" id="UP000001646"/>
    </source>
</evidence>
<feature type="domain" description="Fibronectin type-III" evidence="8">
    <location>
        <begin position="130"/>
        <end position="228"/>
    </location>
</feature>
<reference evidence="9" key="3">
    <citation type="submission" date="2025-09" db="UniProtKB">
        <authorList>
            <consortium name="Ensembl"/>
        </authorList>
    </citation>
    <scope>IDENTIFICATION</scope>
</reference>
<dbReference type="GO" id="GO:0048738">
    <property type="term" value="P:cardiac muscle tissue development"/>
    <property type="evidence" value="ECO:0000318"/>
    <property type="project" value="GO_Central"/>
</dbReference>
<dbReference type="PROSITE" id="PS50835">
    <property type="entry name" value="IG_LIKE"/>
    <property type="match status" value="3"/>
</dbReference>
<dbReference type="InterPro" id="IPR013098">
    <property type="entry name" value="Ig_I-set"/>
</dbReference>
<dbReference type="InterPro" id="IPR003961">
    <property type="entry name" value="FN3_dom"/>
</dbReference>
<dbReference type="PROSITE" id="PS50853">
    <property type="entry name" value="FN3"/>
    <property type="match status" value="3"/>
</dbReference>
<dbReference type="FunFam" id="2.60.40.10:FF:000003">
    <property type="entry name" value="Titin isoform E"/>
    <property type="match status" value="1"/>
</dbReference>
<dbReference type="CDD" id="cd05747">
    <property type="entry name" value="IgI_Titin_like"/>
    <property type="match status" value="1"/>
</dbReference>
<dbReference type="Gene3D" id="1.10.510.10">
    <property type="entry name" value="Transferase(Phosphotransferase) domain 1"/>
    <property type="match status" value="1"/>
</dbReference>
<dbReference type="Gene3D" id="2.60.40.10">
    <property type="entry name" value="Immunoglobulins"/>
    <property type="match status" value="6"/>
</dbReference>
<dbReference type="SMART" id="SM00060">
    <property type="entry name" value="FN3"/>
    <property type="match status" value="3"/>
</dbReference>
<dbReference type="FunFam" id="1.10.510.10:FF:000329">
    <property type="entry name" value="Titin a"/>
    <property type="match status" value="1"/>
</dbReference>
<dbReference type="InterPro" id="IPR003598">
    <property type="entry name" value="Ig_sub2"/>
</dbReference>
<dbReference type="Pfam" id="PF00041">
    <property type="entry name" value="fn3"/>
    <property type="match status" value="3"/>
</dbReference>
<sequence>RQGKNKFRIVAQNDIGEGEPSPASEPVVYKPSQPGEIEITSISKDSITLEWERPECDGGKDIIGYWIEYRQSGETAWKKCNKERNKDRQFIMGGLLEATEYEFRVFAENETGIGRPRRTAMTVKTKLTYKPTEPIVIEALLKNSVVISWKPPGDDGGALITNYIVEKREAKEGTEWQLVSSSISGTTCRIVNLIENAGYYFRVFAQNTFGISEALEVSSVVVIKTPFEKPGQPTRPVASAVTADSCVVSWKPPASDGGSKIRNYYLEKREKKQNKWIAVTTEEIRETVYSATGLIEGLEYEFRVKCENLGGESEWSDISEPITPRSDVPIQAPHFKEEIRNLNVRFRGHATFVCKVTGHPKPIVKWFRQGKEIMPDGEKVKIQEFKGGYHQLVITDVTDDDATVYQVRFISGVDIFERLNTPAFELNEREIVSYVRQLCEAVEFLHSHSIGHFDIRPENIIYFTRRSSIIKIIEFGQARQLKPGDSFRLQFTSPEYYGPEVHQHDLVSTATDMWSIGTLVYVLLSGLNPFIAETNQQTIENIISAEYNFDDEAFKDISIEALDFIDRLLVKERKSRMTATEALEHTWLKQRTEKTSTKVIKTLRHRRYYQTLVKKEWNTVVSVARVSWGGAIRSQKGVTVAKVKVASIEIGPITGQIMHAVAEEGGHAKYVCKIENYDSSTEVTWYFGVRQLESSEKYEITYHEGVATMYVKDIAKSDDGTYRCKVVNDYGEDKTRASLSSYEHHASAETKVSASAEKSLEERAVHRKFKTTLPATILTKPRSITVSEGETARFSCDIDGEPTPTVTWIRAGQAIISSGRYQVTRTQYRSTFEISMVQSSDEGSYTVLVENSEGRQEAHFTLTVQKKRGPEKAVTSPTRVKSPPYWDLHASSE</sequence>
<comment type="similarity">
    <text evidence="1">Belongs to the protein kinase superfamily. CAMK Ser/Thr protein kinase family.</text>
</comment>
<dbReference type="SMART" id="SM00409">
    <property type="entry name" value="IG"/>
    <property type="match status" value="3"/>
</dbReference>
<dbReference type="InterPro" id="IPR036179">
    <property type="entry name" value="Ig-like_dom_sf"/>
</dbReference>
<dbReference type="FunFam" id="2.60.40.10:FF:000983">
    <property type="entry name" value="titin isoform X1"/>
    <property type="match status" value="1"/>
</dbReference>
<dbReference type="InParanoid" id="A0A803U1W3"/>
<feature type="domain" description="Fibronectin type-III" evidence="8">
    <location>
        <begin position="232"/>
        <end position="326"/>
    </location>
</feature>
<dbReference type="Ensembl" id="ENSACAT00000040793.1">
    <property type="protein sequence ID" value="ENSACAP00000041453.1"/>
    <property type="gene ID" value="ENSACAG00000037015.1"/>
</dbReference>
<feature type="domain" description="Ig-like" evidence="7">
    <location>
        <begin position="652"/>
        <end position="740"/>
    </location>
</feature>
<feature type="domain" description="Ig-like" evidence="7">
    <location>
        <begin position="774"/>
        <end position="863"/>
    </location>
</feature>
<accession>A0A803U1W3</accession>
<dbReference type="FunFam" id="2.60.40.10:FF:000032">
    <property type="entry name" value="palladin isoform X1"/>
    <property type="match status" value="1"/>
</dbReference>
<keyword evidence="3" id="KW-1015">Disulfide bond</keyword>
<reference evidence="9" key="2">
    <citation type="submission" date="2025-08" db="UniProtKB">
        <authorList>
            <consortium name="Ensembl"/>
        </authorList>
    </citation>
    <scope>IDENTIFICATION</scope>
</reference>
<dbReference type="InterPro" id="IPR007110">
    <property type="entry name" value="Ig-like_dom"/>
</dbReference>
<dbReference type="Pfam" id="PF00069">
    <property type="entry name" value="Pkinase"/>
    <property type="match status" value="1"/>
</dbReference>
<dbReference type="GO" id="GO:0005524">
    <property type="term" value="F:ATP binding"/>
    <property type="evidence" value="ECO:0007669"/>
    <property type="project" value="InterPro"/>
</dbReference>
<feature type="region of interest" description="Disordered" evidence="5">
    <location>
        <begin position="867"/>
        <end position="893"/>
    </location>
</feature>
<dbReference type="SUPFAM" id="SSF56112">
    <property type="entry name" value="Protein kinase-like (PK-like)"/>
    <property type="match status" value="1"/>
</dbReference>
<evidence type="ECO:0000313" key="9">
    <source>
        <dbReference type="Ensembl" id="ENSACAP00000041453.1"/>
    </source>
</evidence>
<evidence type="ECO:0000256" key="3">
    <source>
        <dbReference type="ARBA" id="ARBA00023157"/>
    </source>
</evidence>
<dbReference type="InterPro" id="IPR013783">
    <property type="entry name" value="Ig-like_fold"/>
</dbReference>
<keyword evidence="2" id="KW-0677">Repeat</keyword>
<dbReference type="PANTHER" id="PTHR13817:SF151">
    <property type="entry name" value="TITIN"/>
    <property type="match status" value="1"/>
</dbReference>
<dbReference type="AlphaFoldDB" id="A0A803U1W3"/>
<dbReference type="SUPFAM" id="SSF49265">
    <property type="entry name" value="Fibronectin type III"/>
    <property type="match status" value="2"/>
</dbReference>
<evidence type="ECO:0000259" key="6">
    <source>
        <dbReference type="PROSITE" id="PS50011"/>
    </source>
</evidence>
<feature type="domain" description="Ig-like" evidence="7">
    <location>
        <begin position="333"/>
        <end position="405"/>
    </location>
</feature>
<dbReference type="InterPro" id="IPR011009">
    <property type="entry name" value="Kinase-like_dom_sf"/>
</dbReference>
<evidence type="ECO:0000256" key="2">
    <source>
        <dbReference type="ARBA" id="ARBA00022737"/>
    </source>
</evidence>
<dbReference type="GO" id="GO:0031430">
    <property type="term" value="C:M band"/>
    <property type="evidence" value="ECO:0000318"/>
    <property type="project" value="GO_Central"/>
</dbReference>